<gene>
    <name evidence="4" type="ORF">S06H3_51274</name>
</gene>
<dbReference type="SUPFAM" id="SSF53850">
    <property type="entry name" value="Periplasmic binding protein-like II"/>
    <property type="match status" value="1"/>
</dbReference>
<dbReference type="PANTHER" id="PTHR30290:SF9">
    <property type="entry name" value="OLIGOPEPTIDE-BINDING PROTEIN APPA"/>
    <property type="match status" value="1"/>
</dbReference>
<dbReference type="AlphaFoldDB" id="X1P7P7"/>
<feature type="non-terminal residue" evidence="4">
    <location>
        <position position="1"/>
    </location>
</feature>
<keyword evidence="2" id="KW-0813">Transport</keyword>
<evidence type="ECO:0008006" key="5">
    <source>
        <dbReference type="Google" id="ProtNLM"/>
    </source>
</evidence>
<dbReference type="EMBL" id="BARV01032527">
    <property type="protein sequence ID" value="GAI35030.1"/>
    <property type="molecule type" value="Genomic_DNA"/>
</dbReference>
<evidence type="ECO:0000256" key="2">
    <source>
        <dbReference type="ARBA" id="ARBA00022448"/>
    </source>
</evidence>
<dbReference type="PANTHER" id="PTHR30290">
    <property type="entry name" value="PERIPLASMIC BINDING COMPONENT OF ABC TRANSPORTER"/>
    <property type="match status" value="1"/>
</dbReference>
<dbReference type="GO" id="GO:0015833">
    <property type="term" value="P:peptide transport"/>
    <property type="evidence" value="ECO:0007669"/>
    <property type="project" value="TreeGrafter"/>
</dbReference>
<keyword evidence="3" id="KW-0732">Signal</keyword>
<evidence type="ECO:0000256" key="3">
    <source>
        <dbReference type="ARBA" id="ARBA00022729"/>
    </source>
</evidence>
<dbReference type="InterPro" id="IPR039424">
    <property type="entry name" value="SBP_5"/>
</dbReference>
<protein>
    <recommendedName>
        <fullName evidence="5">Solute-binding protein family 5 domain-containing protein</fullName>
    </recommendedName>
</protein>
<proteinExistence type="inferred from homology"/>
<dbReference type="Gene3D" id="3.10.105.10">
    <property type="entry name" value="Dipeptide-binding Protein, Domain 3"/>
    <property type="match status" value="1"/>
</dbReference>
<dbReference type="Gene3D" id="3.40.190.10">
    <property type="entry name" value="Periplasmic binding protein-like II"/>
    <property type="match status" value="1"/>
</dbReference>
<accession>X1P7P7</accession>
<evidence type="ECO:0000256" key="1">
    <source>
        <dbReference type="ARBA" id="ARBA00005695"/>
    </source>
</evidence>
<name>X1P7P7_9ZZZZ</name>
<dbReference type="GO" id="GO:1904680">
    <property type="term" value="F:peptide transmembrane transporter activity"/>
    <property type="evidence" value="ECO:0007669"/>
    <property type="project" value="TreeGrafter"/>
</dbReference>
<comment type="similarity">
    <text evidence="1">Belongs to the bacterial solute-binding protein 5 family.</text>
</comment>
<organism evidence="4">
    <name type="scientific">marine sediment metagenome</name>
    <dbReference type="NCBI Taxonomy" id="412755"/>
    <lineage>
        <taxon>unclassified sequences</taxon>
        <taxon>metagenomes</taxon>
        <taxon>ecological metagenomes</taxon>
    </lineage>
</organism>
<comment type="caution">
    <text evidence="4">The sequence shown here is derived from an EMBL/GenBank/DDBJ whole genome shotgun (WGS) entry which is preliminary data.</text>
</comment>
<reference evidence="4" key="1">
    <citation type="journal article" date="2014" name="Front. Microbiol.">
        <title>High frequency of phylogenetically diverse reductive dehalogenase-homologous genes in deep subseafloor sedimentary metagenomes.</title>
        <authorList>
            <person name="Kawai M."/>
            <person name="Futagami T."/>
            <person name="Toyoda A."/>
            <person name="Takaki Y."/>
            <person name="Nishi S."/>
            <person name="Hori S."/>
            <person name="Arai W."/>
            <person name="Tsubouchi T."/>
            <person name="Morono Y."/>
            <person name="Uchiyama I."/>
            <person name="Ito T."/>
            <person name="Fujiyama A."/>
            <person name="Inagaki F."/>
            <person name="Takami H."/>
        </authorList>
    </citation>
    <scope>NUCLEOTIDE SEQUENCE</scope>
    <source>
        <strain evidence="4">Expedition CK06-06</strain>
    </source>
</reference>
<evidence type="ECO:0000313" key="4">
    <source>
        <dbReference type="EMBL" id="GAI35030.1"/>
    </source>
</evidence>
<sequence length="125" mass="14864">DFINKKNFDVVILGWALGRDPDQYSIWHSCQTSEGQYNFVSYKNPEVDRLIELGRHTFDQSKREQIYHKLHSVIFHDLPYVFLYYAEALPVVHKRFQGPEVAPLGLGWNFIKWHVPKVQQKYTIK</sequence>